<proteinExistence type="predicted"/>
<sequence length="71" mass="8067">MYTVQTTSYGELKMGKQRSEQIDYGYVNSFQYLSVGLYSLNPWSIGLSDGGTDDQYDGLFLFFILNPAFSK</sequence>
<protein>
    <submittedName>
        <fullName evidence="1">Uncharacterized protein</fullName>
    </submittedName>
</protein>
<gene>
    <name evidence="1" type="ORF">JIR001_15030</name>
</gene>
<dbReference type="KEGG" id="pabs:JIR001_15030"/>
<accession>A0A8D5ZMI6</accession>
<organism evidence="1 2">
    <name type="scientific">Polycladomyces abyssicola</name>
    <dbReference type="NCBI Taxonomy" id="1125966"/>
    <lineage>
        <taxon>Bacteria</taxon>
        <taxon>Bacillati</taxon>
        <taxon>Bacillota</taxon>
        <taxon>Bacilli</taxon>
        <taxon>Bacillales</taxon>
        <taxon>Thermoactinomycetaceae</taxon>
        <taxon>Polycladomyces</taxon>
    </lineage>
</organism>
<name>A0A8D5ZMI6_9BACL</name>
<dbReference type="Proteomes" id="UP000677436">
    <property type="component" value="Chromosome"/>
</dbReference>
<reference evidence="1" key="2">
    <citation type="journal article" date="2021" name="Microbiol. Resour. Announc.">
        <title>Complete Genome Sequence of Polycladomyces abyssicola JIR-001T, Isolated from Hemipelagic Sediment in Deep Seawater.</title>
        <authorList>
            <person name="Tsubouchi T."/>
            <person name="Kaneko Y."/>
        </authorList>
    </citation>
    <scope>NUCLEOTIDE SEQUENCE</scope>
    <source>
        <strain evidence="1">JIR-001</strain>
    </source>
</reference>
<dbReference type="AlphaFoldDB" id="A0A8D5ZMI6"/>
<dbReference type="EMBL" id="AP024601">
    <property type="protein sequence ID" value="BCU81720.1"/>
    <property type="molecule type" value="Genomic_DNA"/>
</dbReference>
<evidence type="ECO:0000313" key="2">
    <source>
        <dbReference type="Proteomes" id="UP000677436"/>
    </source>
</evidence>
<reference evidence="1" key="1">
    <citation type="journal article" date="2013" name="Int. J. Syst. Evol. Microbiol.">
        <title>Polycladomyces abyssicola gen. nov., sp. nov., a thermophilic filamentous bacterium isolated from hemipelagic sediment.</title>
        <authorList>
            <person name="Tsubouchi T."/>
            <person name="Shimane Y."/>
            <person name="Mori K."/>
            <person name="Usui K."/>
            <person name="Hiraki T."/>
            <person name="Tame A."/>
            <person name="Uematsu K."/>
            <person name="Maruyama T."/>
            <person name="Hatada Y."/>
        </authorList>
    </citation>
    <scope>NUCLEOTIDE SEQUENCE</scope>
    <source>
        <strain evidence="1">JIR-001</strain>
    </source>
</reference>
<keyword evidence="2" id="KW-1185">Reference proteome</keyword>
<evidence type="ECO:0000313" key="1">
    <source>
        <dbReference type="EMBL" id="BCU81720.1"/>
    </source>
</evidence>